<organism evidence="9 10">
    <name type="scientific">Tilletiopsis washingtonensis</name>
    <dbReference type="NCBI Taxonomy" id="58919"/>
    <lineage>
        <taxon>Eukaryota</taxon>
        <taxon>Fungi</taxon>
        <taxon>Dikarya</taxon>
        <taxon>Basidiomycota</taxon>
        <taxon>Ustilaginomycotina</taxon>
        <taxon>Exobasidiomycetes</taxon>
        <taxon>Entylomatales</taxon>
        <taxon>Entylomatales incertae sedis</taxon>
        <taxon>Tilletiopsis</taxon>
    </lineage>
</organism>
<dbReference type="Pfam" id="PF00808">
    <property type="entry name" value="CBFD_NFYB_HMF"/>
    <property type="match status" value="1"/>
</dbReference>
<dbReference type="AlphaFoldDB" id="A0A316ZAG8"/>
<feature type="region of interest" description="Disordered" evidence="7">
    <location>
        <begin position="181"/>
        <end position="217"/>
    </location>
</feature>
<feature type="compositionally biased region" description="Pro residues" evidence="7">
    <location>
        <begin position="1"/>
        <end position="13"/>
    </location>
</feature>
<dbReference type="STRING" id="58919.A0A316ZAG8"/>
<dbReference type="InterPro" id="IPR009072">
    <property type="entry name" value="Histone-fold"/>
</dbReference>
<evidence type="ECO:0000256" key="2">
    <source>
        <dbReference type="ARBA" id="ARBA00023015"/>
    </source>
</evidence>
<dbReference type="GO" id="GO:0046982">
    <property type="term" value="F:protein heterodimerization activity"/>
    <property type="evidence" value="ECO:0007669"/>
    <property type="project" value="InterPro"/>
</dbReference>
<feature type="domain" description="Transcription factor CBF/NF-Y/archaeal histone" evidence="8">
    <location>
        <begin position="97"/>
        <end position="160"/>
    </location>
</feature>
<comment type="subcellular location">
    <subcellularLocation>
        <location evidence="1">Nucleus</location>
    </subcellularLocation>
</comment>
<dbReference type="GeneID" id="37269614"/>
<keyword evidence="5" id="KW-0539">Nucleus</keyword>
<accession>A0A316ZAG8</accession>
<feature type="compositionally biased region" description="Acidic residues" evidence="7">
    <location>
        <begin position="188"/>
        <end position="210"/>
    </location>
</feature>
<evidence type="ECO:0000313" key="9">
    <source>
        <dbReference type="EMBL" id="PWN98680.1"/>
    </source>
</evidence>
<evidence type="ECO:0000256" key="3">
    <source>
        <dbReference type="ARBA" id="ARBA00023125"/>
    </source>
</evidence>
<dbReference type="OrthoDB" id="1272441at2759"/>
<dbReference type="FunFam" id="1.10.20.10:FF:000062">
    <property type="entry name" value="Nuclear transcription factor Y subunit C"/>
    <property type="match status" value="1"/>
</dbReference>
<dbReference type="EMBL" id="KZ819290">
    <property type="protein sequence ID" value="PWN98680.1"/>
    <property type="molecule type" value="Genomic_DNA"/>
</dbReference>
<dbReference type="InterPro" id="IPR050568">
    <property type="entry name" value="Transcr_DNA_Rep_Reg"/>
</dbReference>
<proteinExistence type="inferred from homology"/>
<feature type="compositionally biased region" description="Low complexity" evidence="7">
    <location>
        <begin position="45"/>
        <end position="58"/>
    </location>
</feature>
<dbReference type="GO" id="GO:0000978">
    <property type="term" value="F:RNA polymerase II cis-regulatory region sequence-specific DNA binding"/>
    <property type="evidence" value="ECO:0007669"/>
    <property type="project" value="TreeGrafter"/>
</dbReference>
<reference evidence="9 10" key="1">
    <citation type="journal article" date="2018" name="Mol. Biol. Evol.">
        <title>Broad Genomic Sampling Reveals a Smut Pathogenic Ancestry of the Fungal Clade Ustilaginomycotina.</title>
        <authorList>
            <person name="Kijpornyongpan T."/>
            <person name="Mondo S.J."/>
            <person name="Barry K."/>
            <person name="Sandor L."/>
            <person name="Lee J."/>
            <person name="Lipzen A."/>
            <person name="Pangilinan J."/>
            <person name="LaButti K."/>
            <person name="Hainaut M."/>
            <person name="Henrissat B."/>
            <person name="Grigoriev I.V."/>
            <person name="Spatafora J.W."/>
            <person name="Aime M.C."/>
        </authorList>
    </citation>
    <scope>NUCLEOTIDE SEQUENCE [LARGE SCALE GENOMIC DNA]</scope>
    <source>
        <strain evidence="9 10">MCA 4186</strain>
    </source>
</reference>
<feature type="region of interest" description="Disordered" evidence="7">
    <location>
        <begin position="34"/>
        <end position="97"/>
    </location>
</feature>
<feature type="region of interest" description="Disordered" evidence="7">
    <location>
        <begin position="1"/>
        <end position="21"/>
    </location>
</feature>
<sequence length="231" mass="24748">MPSRKPLPPPPSSGPLVLPTDTLATFHTRFWQAQMRSVEEDAERASSSAGPSIAPAAAQEEEEGKKGKGKGKGKRKEAAPVAPASAPGEKFKPGPGQLPLARIKKVMKEDDEIKMISAEAPIIFARACEVFIADLTCRAYLHATAARRRTLLRSDVEGALSKSDLFDFLIDVVAENARASRGKGAADADAEEGEEEAGEVGETADAEEEGVEGREAREEELAKWLRVGVEE</sequence>
<evidence type="ECO:0000313" key="10">
    <source>
        <dbReference type="Proteomes" id="UP000245946"/>
    </source>
</evidence>
<evidence type="ECO:0000256" key="7">
    <source>
        <dbReference type="SAM" id="MobiDB-lite"/>
    </source>
</evidence>
<evidence type="ECO:0000256" key="4">
    <source>
        <dbReference type="ARBA" id="ARBA00023163"/>
    </source>
</evidence>
<comment type="similarity">
    <text evidence="6">Belongs to the NFYC/HAP5 subunit family.</text>
</comment>
<protein>
    <submittedName>
        <fullName evidence="9">Histone-fold-containing protein</fullName>
    </submittedName>
</protein>
<evidence type="ECO:0000259" key="8">
    <source>
        <dbReference type="Pfam" id="PF00808"/>
    </source>
</evidence>
<gene>
    <name evidence="9" type="ORF">FA09DRAFT_329190</name>
</gene>
<dbReference type="PANTHER" id="PTHR10252">
    <property type="entry name" value="HISTONE-LIKE TRANSCRIPTION FACTOR CCAAT-RELATED"/>
    <property type="match status" value="1"/>
</dbReference>
<dbReference type="GO" id="GO:0001228">
    <property type="term" value="F:DNA-binding transcription activator activity, RNA polymerase II-specific"/>
    <property type="evidence" value="ECO:0007669"/>
    <property type="project" value="TreeGrafter"/>
</dbReference>
<evidence type="ECO:0000256" key="5">
    <source>
        <dbReference type="ARBA" id="ARBA00023242"/>
    </source>
</evidence>
<keyword evidence="2" id="KW-0805">Transcription regulation</keyword>
<keyword evidence="3" id="KW-0238">DNA-binding</keyword>
<dbReference type="RefSeq" id="XP_025598959.1">
    <property type="nucleotide sequence ID" value="XM_025742070.1"/>
</dbReference>
<keyword evidence="10" id="KW-1185">Reference proteome</keyword>
<keyword evidence="4" id="KW-0804">Transcription</keyword>
<evidence type="ECO:0000256" key="6">
    <source>
        <dbReference type="ARBA" id="ARBA00038129"/>
    </source>
</evidence>
<name>A0A316ZAG8_9BASI</name>
<dbReference type="Proteomes" id="UP000245946">
    <property type="component" value="Unassembled WGS sequence"/>
</dbReference>
<dbReference type="InterPro" id="IPR003958">
    <property type="entry name" value="CBFA_NFYB_domain"/>
</dbReference>
<dbReference type="CDD" id="cd22908">
    <property type="entry name" value="HFD_NFYC-like"/>
    <property type="match status" value="1"/>
</dbReference>
<evidence type="ECO:0000256" key="1">
    <source>
        <dbReference type="ARBA" id="ARBA00004123"/>
    </source>
</evidence>
<dbReference type="PANTHER" id="PTHR10252:SF8">
    <property type="entry name" value="NUCLEAR TRANSCRIPTION FACTOR Y SUBUNIT GAMMA"/>
    <property type="match status" value="1"/>
</dbReference>
<dbReference type="GO" id="GO:0016602">
    <property type="term" value="C:CCAAT-binding factor complex"/>
    <property type="evidence" value="ECO:0007669"/>
    <property type="project" value="TreeGrafter"/>
</dbReference>
<dbReference type="SUPFAM" id="SSF47113">
    <property type="entry name" value="Histone-fold"/>
    <property type="match status" value="1"/>
</dbReference>
<dbReference type="Gene3D" id="1.10.20.10">
    <property type="entry name" value="Histone, subunit A"/>
    <property type="match status" value="1"/>
</dbReference>